<proteinExistence type="predicted"/>
<feature type="compositionally biased region" description="Basic and acidic residues" evidence="1">
    <location>
        <begin position="148"/>
        <end position="157"/>
    </location>
</feature>
<gene>
    <name evidence="3" type="primary">LOC105045124</name>
</gene>
<keyword evidence="2" id="KW-1185">Reference proteome</keyword>
<sequence length="173" mass="19676">MRFDPKRLVDAKKKKQDSTDQPTPKRSKEIAAPSKLTAIQSSPKEIIIDMDVAPILIVSLVKSSWQSTKVAHPPPKESMRPMQLAQCALDMVLKNKKSLEERLKVEKEAKKAVKEANKMIEEAKKAAEKKAIKESEITEGLKKQLQKKMDSLKEKNKQLLNNQCQMNDQDEKL</sequence>
<protein>
    <submittedName>
        <fullName evidence="3">Uncharacterized protein LOC105045124</fullName>
    </submittedName>
</protein>
<accession>A0A6I9R8K0</accession>
<evidence type="ECO:0000256" key="1">
    <source>
        <dbReference type="SAM" id="MobiDB-lite"/>
    </source>
</evidence>
<dbReference type="Proteomes" id="UP000504607">
    <property type="component" value="Chromosome 5"/>
</dbReference>
<organism evidence="2 3">
    <name type="scientific">Elaeis guineensis var. tenera</name>
    <name type="common">Oil palm</name>
    <dbReference type="NCBI Taxonomy" id="51953"/>
    <lineage>
        <taxon>Eukaryota</taxon>
        <taxon>Viridiplantae</taxon>
        <taxon>Streptophyta</taxon>
        <taxon>Embryophyta</taxon>
        <taxon>Tracheophyta</taxon>
        <taxon>Spermatophyta</taxon>
        <taxon>Magnoliopsida</taxon>
        <taxon>Liliopsida</taxon>
        <taxon>Arecaceae</taxon>
        <taxon>Arecoideae</taxon>
        <taxon>Cocoseae</taxon>
        <taxon>Elaeidinae</taxon>
        <taxon>Elaeis</taxon>
    </lineage>
</organism>
<feature type="region of interest" description="Disordered" evidence="1">
    <location>
        <begin position="1"/>
        <end position="36"/>
    </location>
</feature>
<evidence type="ECO:0000313" key="3">
    <source>
        <dbReference type="RefSeq" id="XP_010921582.1"/>
    </source>
</evidence>
<feature type="region of interest" description="Disordered" evidence="1">
    <location>
        <begin position="148"/>
        <end position="173"/>
    </location>
</feature>
<name>A0A6I9R8K0_ELAGV</name>
<evidence type="ECO:0000313" key="2">
    <source>
        <dbReference type="Proteomes" id="UP000504607"/>
    </source>
</evidence>
<reference evidence="3" key="1">
    <citation type="submission" date="2025-08" db="UniProtKB">
        <authorList>
            <consortium name="RefSeq"/>
        </authorList>
    </citation>
    <scope>IDENTIFICATION</scope>
</reference>
<feature type="compositionally biased region" description="Basic and acidic residues" evidence="1">
    <location>
        <begin position="1"/>
        <end position="11"/>
    </location>
</feature>
<dbReference type="AlphaFoldDB" id="A0A6I9R8K0"/>
<dbReference type="InParanoid" id="A0A6I9R8K0"/>
<dbReference type="RefSeq" id="XP_010921582.1">
    <property type="nucleotide sequence ID" value="XM_010923280.1"/>
</dbReference>
<feature type="compositionally biased region" description="Polar residues" evidence="1">
    <location>
        <begin position="158"/>
        <end position="167"/>
    </location>
</feature>